<evidence type="ECO:0000313" key="1">
    <source>
        <dbReference type="EMBL" id="MDG3493297.1"/>
    </source>
</evidence>
<reference evidence="1" key="1">
    <citation type="submission" date="2019-05" db="EMBL/GenBank/DDBJ databases">
        <title>Whole genome sequencing of Pseudanabaena catenata USMAC16.</title>
        <authorList>
            <person name="Khan Z."/>
            <person name="Omar W.M."/>
            <person name="Convey P."/>
            <person name="Merican F."/>
            <person name="Najimudin N."/>
        </authorList>
    </citation>
    <scope>NUCLEOTIDE SEQUENCE</scope>
    <source>
        <strain evidence="1">USMAC16</strain>
    </source>
</reference>
<keyword evidence="2" id="KW-1185">Reference proteome</keyword>
<dbReference type="Gene3D" id="2.60.40.1120">
    <property type="entry name" value="Carboxypeptidase-like, regulatory domain"/>
    <property type="match status" value="1"/>
</dbReference>
<dbReference type="EMBL" id="VBTY01000008">
    <property type="protein sequence ID" value="MDG3493297.1"/>
    <property type="molecule type" value="Genomic_DNA"/>
</dbReference>
<keyword evidence="1" id="KW-0645">Protease</keyword>
<dbReference type="RefSeq" id="WP_009625336.1">
    <property type="nucleotide sequence ID" value="NZ_VBTY01000008.1"/>
</dbReference>
<keyword evidence="1" id="KW-0378">Hydrolase</keyword>
<sequence>MQNIKDWPIFIKVCFGLITTALVIAGATEIPKLNKQQKAEDNTSQKNATELLNVDIVVLSDEATSKPIENAEIRFISKGSPEVRRTDTNGFTQIDIPVRQDIEITISKEGFKQSRYTLSLSNDPNRTRKYYLQPQKKP</sequence>
<dbReference type="InterPro" id="IPR008969">
    <property type="entry name" value="CarboxyPept-like_regulatory"/>
</dbReference>
<dbReference type="AlphaFoldDB" id="A0A9X4M6B1"/>
<accession>A0A9X4M6B1</accession>
<dbReference type="GO" id="GO:0004180">
    <property type="term" value="F:carboxypeptidase activity"/>
    <property type="evidence" value="ECO:0007669"/>
    <property type="project" value="UniProtKB-KW"/>
</dbReference>
<keyword evidence="1" id="KW-0121">Carboxypeptidase</keyword>
<proteinExistence type="predicted"/>
<organism evidence="1 2">
    <name type="scientific">Pseudanabaena catenata USMAC16</name>
    <dbReference type="NCBI Taxonomy" id="1855837"/>
    <lineage>
        <taxon>Bacteria</taxon>
        <taxon>Bacillati</taxon>
        <taxon>Cyanobacteriota</taxon>
        <taxon>Cyanophyceae</taxon>
        <taxon>Pseudanabaenales</taxon>
        <taxon>Pseudanabaenaceae</taxon>
        <taxon>Pseudanabaena</taxon>
    </lineage>
</organism>
<name>A0A9X4M6B1_9CYAN</name>
<dbReference type="SUPFAM" id="SSF49464">
    <property type="entry name" value="Carboxypeptidase regulatory domain-like"/>
    <property type="match status" value="1"/>
</dbReference>
<evidence type="ECO:0000313" key="2">
    <source>
        <dbReference type="Proteomes" id="UP001152872"/>
    </source>
</evidence>
<protein>
    <submittedName>
        <fullName evidence="1">Carboxypeptidase regulatory-like domain-containing protein</fullName>
    </submittedName>
</protein>
<comment type="caution">
    <text evidence="1">The sequence shown here is derived from an EMBL/GenBank/DDBJ whole genome shotgun (WGS) entry which is preliminary data.</text>
</comment>
<dbReference type="Proteomes" id="UP001152872">
    <property type="component" value="Unassembled WGS sequence"/>
</dbReference>
<gene>
    <name evidence="1" type="ORF">FEV09_01890</name>
</gene>